<dbReference type="EMBL" id="PXYW01000102">
    <property type="protein sequence ID" value="PSR27999.1"/>
    <property type="molecule type" value="Genomic_DNA"/>
</dbReference>
<feature type="transmembrane region" description="Helical" evidence="5">
    <location>
        <begin position="90"/>
        <end position="111"/>
    </location>
</feature>
<feature type="non-terminal residue" evidence="7">
    <location>
        <position position="634"/>
    </location>
</feature>
<feature type="transmembrane region" description="Helical" evidence="5">
    <location>
        <begin position="62"/>
        <end position="78"/>
    </location>
</feature>
<feature type="transmembrane region" description="Helical" evidence="5">
    <location>
        <begin position="455"/>
        <end position="474"/>
    </location>
</feature>
<feature type="transmembrane region" description="Helical" evidence="5">
    <location>
        <begin position="29"/>
        <end position="50"/>
    </location>
</feature>
<feature type="transmembrane region" description="Helical" evidence="5">
    <location>
        <begin position="342"/>
        <end position="364"/>
    </location>
</feature>
<feature type="transmembrane region" description="Helical" evidence="5">
    <location>
        <begin position="370"/>
        <end position="389"/>
    </location>
</feature>
<proteinExistence type="predicted"/>
<keyword evidence="2 5" id="KW-0812">Transmembrane</keyword>
<evidence type="ECO:0000256" key="5">
    <source>
        <dbReference type="SAM" id="Phobius"/>
    </source>
</evidence>
<dbReference type="Pfam" id="PF03176">
    <property type="entry name" value="MMPL"/>
    <property type="match status" value="1"/>
</dbReference>
<name>A0A2T2X0I0_9FIRM</name>
<evidence type="ECO:0000313" key="8">
    <source>
        <dbReference type="Proteomes" id="UP000242972"/>
    </source>
</evidence>
<evidence type="ECO:0000256" key="2">
    <source>
        <dbReference type="ARBA" id="ARBA00022692"/>
    </source>
</evidence>
<feature type="domain" description="Membrane transport protein MMPL" evidence="6">
    <location>
        <begin position="335"/>
        <end position="440"/>
    </location>
</feature>
<evidence type="ECO:0000256" key="3">
    <source>
        <dbReference type="ARBA" id="ARBA00022989"/>
    </source>
</evidence>
<feature type="transmembrane region" description="Helical" evidence="5">
    <location>
        <begin position="401"/>
        <end position="420"/>
    </location>
</feature>
<evidence type="ECO:0000313" key="7">
    <source>
        <dbReference type="EMBL" id="PSR27999.1"/>
    </source>
</evidence>
<dbReference type="Gene3D" id="1.20.1640.10">
    <property type="entry name" value="Multidrug efflux transporter AcrB transmembrane domain"/>
    <property type="match status" value="1"/>
</dbReference>
<keyword evidence="4 5" id="KW-0472">Membrane</keyword>
<feature type="transmembrane region" description="Helical" evidence="5">
    <location>
        <begin position="6"/>
        <end position="22"/>
    </location>
</feature>
<accession>A0A2T2X0I0</accession>
<organism evidence="7 8">
    <name type="scientific">Sulfobacillus benefaciens</name>
    <dbReference type="NCBI Taxonomy" id="453960"/>
    <lineage>
        <taxon>Bacteria</taxon>
        <taxon>Bacillati</taxon>
        <taxon>Bacillota</taxon>
        <taxon>Clostridia</taxon>
        <taxon>Eubacteriales</taxon>
        <taxon>Clostridiales Family XVII. Incertae Sedis</taxon>
        <taxon>Sulfobacillus</taxon>
    </lineage>
</organism>
<feature type="transmembrane region" description="Helical" evidence="5">
    <location>
        <begin position="528"/>
        <end position="554"/>
    </location>
</feature>
<dbReference type="AlphaFoldDB" id="A0A2T2X0I0"/>
<evidence type="ECO:0000259" key="6">
    <source>
        <dbReference type="Pfam" id="PF03176"/>
    </source>
</evidence>
<keyword evidence="3 5" id="KW-1133">Transmembrane helix</keyword>
<feature type="transmembrane region" description="Helical" evidence="5">
    <location>
        <begin position="178"/>
        <end position="196"/>
    </location>
</feature>
<comment type="subcellular location">
    <subcellularLocation>
        <location evidence="1">Membrane</location>
        <topology evidence="1">Multi-pass membrane protein</topology>
    </subcellularLocation>
</comment>
<dbReference type="Proteomes" id="UP000242972">
    <property type="component" value="Unassembled WGS sequence"/>
</dbReference>
<gene>
    <name evidence="7" type="ORF">C7B46_19200</name>
</gene>
<dbReference type="InterPro" id="IPR004869">
    <property type="entry name" value="MMPL_dom"/>
</dbReference>
<reference evidence="7 8" key="1">
    <citation type="journal article" date="2014" name="BMC Genomics">
        <title>Comparison of environmental and isolate Sulfobacillus genomes reveals diverse carbon, sulfur, nitrogen, and hydrogen metabolisms.</title>
        <authorList>
            <person name="Justice N.B."/>
            <person name="Norman A."/>
            <person name="Brown C.T."/>
            <person name="Singh A."/>
            <person name="Thomas B.C."/>
            <person name="Banfield J.F."/>
        </authorList>
    </citation>
    <scope>NUCLEOTIDE SEQUENCE [LARGE SCALE GENOMIC DNA]</scope>
    <source>
        <strain evidence="7">AMDSBA4</strain>
    </source>
</reference>
<feature type="transmembrane region" description="Helical" evidence="5">
    <location>
        <begin position="481"/>
        <end position="508"/>
    </location>
</feature>
<evidence type="ECO:0000256" key="4">
    <source>
        <dbReference type="ARBA" id="ARBA00023136"/>
    </source>
</evidence>
<dbReference type="SUPFAM" id="SSF82866">
    <property type="entry name" value="Multidrug efflux transporter AcrB transmembrane domain"/>
    <property type="match status" value="1"/>
</dbReference>
<evidence type="ECO:0000256" key="1">
    <source>
        <dbReference type="ARBA" id="ARBA00004141"/>
    </source>
</evidence>
<dbReference type="GO" id="GO:0016020">
    <property type="term" value="C:membrane"/>
    <property type="evidence" value="ECO:0007669"/>
    <property type="project" value="UniProtKB-SubCell"/>
</dbReference>
<protein>
    <recommendedName>
        <fullName evidence="6">Membrane transport protein MMPL domain-containing protein</fullName>
    </recommendedName>
</protein>
<feature type="transmembrane region" description="Helical" evidence="5">
    <location>
        <begin position="202"/>
        <end position="223"/>
    </location>
</feature>
<comment type="caution">
    <text evidence="7">The sequence shown here is derived from an EMBL/GenBank/DDBJ whole genome shotgun (WGS) entry which is preliminary data.</text>
</comment>
<sequence length="634" mass="69713">MPNTIIFAAWLGGMVIPAWYVLPYRWRWVLWGLLGLFFSLWLKSSGWIITLPSLDQNVFDELFLYTIVGWMISAILMRRTRWGSITTSRALLVFWLFLLTAGFTSIGPLIAADHSVRLVNHHLQTLYSTLSHTLWRHLVLVMHQATFGSIWLHLLELVLVALLLSLPALFPKIALPDGMVRVTLAIILPLVWNGFYHIEPSAVSWVLRLMIWGPFTVLGVHFLRRISRRYPWLRPVVVVMALVWAWHPALSAGHGAANPAFPPTVSGVLWANRQAIHLQGTKPSAPANWLVRIPATQTHLASAVAVNPHSSLLPGTIKHLPSSWHPTRLTATLAQRTLNQMVASSLASTSIWALAVAVLVLFLALGAVPAAGLAVGLGAAVSLFTLAVLRGCETLWPISPYALNIANLLAVGLSIDYAIFQIHAFQQTWKAHESSSRSIRIQQSREAAIAHAQTALPWSAGALMIALIAFPIALPGGLGWSFALASMTATTMAVICSQFLVIPLLSAYPELWFSMKLPIALSDMLDRVYRYIGRGSVVWPGLLFLLTFVLLLGIDRAQPTLTLFTPTNASQLLPPSNTIRQAFARQSASIPSSTALLVIHTPPDVPWPTVQKDLNSLPTTRGVTWQDPLNAFTA</sequence>
<feature type="transmembrane region" description="Helical" evidence="5">
    <location>
        <begin position="150"/>
        <end position="171"/>
    </location>
</feature>